<organism evidence="2 3">
    <name type="scientific">Elliptochloris bilobata</name>
    <dbReference type="NCBI Taxonomy" id="381761"/>
    <lineage>
        <taxon>Eukaryota</taxon>
        <taxon>Viridiplantae</taxon>
        <taxon>Chlorophyta</taxon>
        <taxon>core chlorophytes</taxon>
        <taxon>Trebouxiophyceae</taxon>
        <taxon>Trebouxiophyceae incertae sedis</taxon>
        <taxon>Elliptochloris clade</taxon>
        <taxon>Elliptochloris</taxon>
    </lineage>
</organism>
<feature type="domain" description="Domain of unknown function at the cortex 1" evidence="1">
    <location>
        <begin position="3"/>
        <end position="197"/>
    </location>
</feature>
<evidence type="ECO:0000313" key="3">
    <source>
        <dbReference type="Proteomes" id="UP001445335"/>
    </source>
</evidence>
<dbReference type="Proteomes" id="UP001445335">
    <property type="component" value="Unassembled WGS sequence"/>
</dbReference>
<dbReference type="PANTHER" id="PTHR34826:SF2">
    <property type="entry name" value="UPF0590 PROTEIN C409.17C"/>
    <property type="match status" value="1"/>
</dbReference>
<proteinExistence type="predicted"/>
<keyword evidence="3" id="KW-1185">Reference proteome</keyword>
<dbReference type="EMBL" id="JALJOU010000001">
    <property type="protein sequence ID" value="KAK9846357.1"/>
    <property type="molecule type" value="Genomic_DNA"/>
</dbReference>
<gene>
    <name evidence="2" type="ORF">WJX81_002348</name>
</gene>
<evidence type="ECO:0000313" key="2">
    <source>
        <dbReference type="EMBL" id="KAK9846357.1"/>
    </source>
</evidence>
<dbReference type="AlphaFoldDB" id="A0AAW1SLC1"/>
<protein>
    <recommendedName>
        <fullName evidence="1">Domain of unknown function at the cortex 1 domain-containing protein</fullName>
    </recommendedName>
</protein>
<dbReference type="Pfam" id="PF08588">
    <property type="entry name" value="Duc1"/>
    <property type="match status" value="1"/>
</dbReference>
<dbReference type="PANTHER" id="PTHR34826">
    <property type="entry name" value="UPF0590 PROTEIN C409.17C"/>
    <property type="match status" value="1"/>
</dbReference>
<comment type="caution">
    <text evidence="2">The sequence shown here is derived from an EMBL/GenBank/DDBJ whole genome shotgun (WGS) entry which is preliminary data.</text>
</comment>
<sequence length="208" mass="23346">MLIHIAGLPTSPTTLFKHRRRRSHLVIQGRFREPVPLDAVLTGQTLARPLTRLPSPWLMRALCHVARRLSPSLVISERSLLAPICASAQAVHVAAPGQEPALTDPPQEDMRLCSPVLSLHGEPLPTDQRRRLFASAQAKRARPVAAPDHVYTFHFWQHLLDLASLQLATPIYRIDLATHLDGQPLQLLACTRDGRAVWAFEARRRRAY</sequence>
<name>A0AAW1SLC1_9CHLO</name>
<dbReference type="InterPro" id="IPR013897">
    <property type="entry name" value="Duc1"/>
</dbReference>
<evidence type="ECO:0000259" key="1">
    <source>
        <dbReference type="Pfam" id="PF08588"/>
    </source>
</evidence>
<accession>A0AAW1SLC1</accession>
<reference evidence="2 3" key="1">
    <citation type="journal article" date="2024" name="Nat. Commun.">
        <title>Phylogenomics reveals the evolutionary origins of lichenization in chlorophyte algae.</title>
        <authorList>
            <person name="Puginier C."/>
            <person name="Libourel C."/>
            <person name="Otte J."/>
            <person name="Skaloud P."/>
            <person name="Haon M."/>
            <person name="Grisel S."/>
            <person name="Petersen M."/>
            <person name="Berrin J.G."/>
            <person name="Delaux P.M."/>
            <person name="Dal Grande F."/>
            <person name="Keller J."/>
        </authorList>
    </citation>
    <scope>NUCLEOTIDE SEQUENCE [LARGE SCALE GENOMIC DNA]</scope>
    <source>
        <strain evidence="2 3">SAG 245.80</strain>
    </source>
</reference>